<evidence type="ECO:0000313" key="2">
    <source>
        <dbReference type="Proteomes" id="UP001062846"/>
    </source>
</evidence>
<dbReference type="Proteomes" id="UP001062846">
    <property type="component" value="Chromosome 10"/>
</dbReference>
<proteinExistence type="predicted"/>
<evidence type="ECO:0000313" key="1">
    <source>
        <dbReference type="EMBL" id="KAI8533495.1"/>
    </source>
</evidence>
<comment type="caution">
    <text evidence="1">The sequence shown here is derived from an EMBL/GenBank/DDBJ whole genome shotgun (WGS) entry which is preliminary data.</text>
</comment>
<gene>
    <name evidence="1" type="ORF">RHMOL_Rhmol10G0015600</name>
</gene>
<protein>
    <submittedName>
        <fullName evidence="1">Uncharacterized protein</fullName>
    </submittedName>
</protein>
<accession>A0ACC0LXU2</accession>
<sequence>MRAVSRPFVLLSSLMAFWAPLHFVLVCFLGASSGDFWLPPLCFLGFLVHHFRGENGGPCSPVALRSFILLPRSYYLFVVSCAGHGGRMAVHAPFLRWDKVPNLSPLSSSTVASYFLETGEGEQVIAAFAVRGSDNRMVYQPSHEFVEDYQGVFNLGHVSEWNYGFQFYCAAVDQCWYLKNLSMPGVAERLPRALQWYFPADGSSTWILLRHGKKAWPVEIVGHEFCKKWDEFHQAHQLEVDRRIVFSCERKWIFHVTMFDKDGCELVFDWSGPASRWQDLPPPSGNLRTACLPSVLVDSHAVMRFIYYDVYGPDFRNVFWFSFYYACCFPFCAAFSKLSLSIYHSISIPPSPGVQLAA</sequence>
<organism evidence="1 2">
    <name type="scientific">Rhododendron molle</name>
    <name type="common">Chinese azalea</name>
    <name type="synonym">Azalea mollis</name>
    <dbReference type="NCBI Taxonomy" id="49168"/>
    <lineage>
        <taxon>Eukaryota</taxon>
        <taxon>Viridiplantae</taxon>
        <taxon>Streptophyta</taxon>
        <taxon>Embryophyta</taxon>
        <taxon>Tracheophyta</taxon>
        <taxon>Spermatophyta</taxon>
        <taxon>Magnoliopsida</taxon>
        <taxon>eudicotyledons</taxon>
        <taxon>Gunneridae</taxon>
        <taxon>Pentapetalae</taxon>
        <taxon>asterids</taxon>
        <taxon>Ericales</taxon>
        <taxon>Ericaceae</taxon>
        <taxon>Ericoideae</taxon>
        <taxon>Rhodoreae</taxon>
        <taxon>Rhododendron</taxon>
    </lineage>
</organism>
<keyword evidence="2" id="KW-1185">Reference proteome</keyword>
<name>A0ACC0LXU2_RHOML</name>
<reference evidence="1" key="1">
    <citation type="submission" date="2022-02" db="EMBL/GenBank/DDBJ databases">
        <title>Plant Genome Project.</title>
        <authorList>
            <person name="Zhang R.-G."/>
        </authorList>
    </citation>
    <scope>NUCLEOTIDE SEQUENCE</scope>
    <source>
        <strain evidence="1">AT1</strain>
    </source>
</reference>
<dbReference type="EMBL" id="CM046397">
    <property type="protein sequence ID" value="KAI8533495.1"/>
    <property type="molecule type" value="Genomic_DNA"/>
</dbReference>